<evidence type="ECO:0000313" key="1">
    <source>
        <dbReference type="EMBL" id="KJK47500.1"/>
    </source>
</evidence>
<organism evidence="1 2">
    <name type="scientific">Lentzea aerocolonigenes</name>
    <name type="common">Lechevalieria aerocolonigenes</name>
    <name type="synonym">Saccharothrix aerocolonigenes</name>
    <dbReference type="NCBI Taxonomy" id="68170"/>
    <lineage>
        <taxon>Bacteria</taxon>
        <taxon>Bacillati</taxon>
        <taxon>Actinomycetota</taxon>
        <taxon>Actinomycetes</taxon>
        <taxon>Pseudonocardiales</taxon>
        <taxon>Pseudonocardiaceae</taxon>
        <taxon>Lentzea</taxon>
    </lineage>
</organism>
<sequence>MCRGAVIGPGDNADVCNTCQSRPDWEALPQAVRDEVGAMIDATSPIRAGYLLAELAGGRLPTMEYMKLASYGSRALKRTCSCAEADYGHASWTCPSCDRPLLGCDHNQGEICEPCGRGPGWEALPRAVRNEVGALADAGAVCLAIERLRELDHSRLDSWDYTLMVAYQNRRNSSGSMPRNAS</sequence>
<proteinExistence type="predicted"/>
<name>A0A0F0GW40_LENAE</name>
<comment type="caution">
    <text evidence="1">The sequence shown here is derived from an EMBL/GenBank/DDBJ whole genome shotgun (WGS) entry which is preliminary data.</text>
</comment>
<dbReference type="Proteomes" id="UP000033393">
    <property type="component" value="Unassembled WGS sequence"/>
</dbReference>
<protein>
    <submittedName>
        <fullName evidence="1">Uncharacterized protein</fullName>
    </submittedName>
</protein>
<accession>A0A0F0GW40</accession>
<dbReference type="AlphaFoldDB" id="A0A0F0GW40"/>
<dbReference type="EMBL" id="JYJG01000134">
    <property type="protein sequence ID" value="KJK47500.1"/>
    <property type="molecule type" value="Genomic_DNA"/>
</dbReference>
<gene>
    <name evidence="1" type="ORF">UK23_20290</name>
</gene>
<reference evidence="1" key="1">
    <citation type="submission" date="2015-02" db="EMBL/GenBank/DDBJ databases">
        <authorList>
            <person name="Ju K.-S."/>
            <person name="Doroghazi J.R."/>
            <person name="Metcalf W."/>
        </authorList>
    </citation>
    <scope>NUCLEOTIDE SEQUENCE [LARGE SCALE GENOMIC DNA]</scope>
    <source>
        <strain evidence="1">NRRL B-16140</strain>
    </source>
</reference>
<keyword evidence="2" id="KW-1185">Reference proteome</keyword>
<evidence type="ECO:0000313" key="2">
    <source>
        <dbReference type="Proteomes" id="UP000033393"/>
    </source>
</evidence>